<sequence length="81" mass="8980">MADPNQDAFMHLNNFLARHKVPLHSVIEWSENTPNGLVWHAQLLILGYIYGGRGWTKMLAKNQAAAGALYVLRGSYSGIAN</sequence>
<dbReference type="SUPFAM" id="SSF54768">
    <property type="entry name" value="dsRNA-binding domain-like"/>
    <property type="match status" value="1"/>
</dbReference>
<evidence type="ECO:0000313" key="1">
    <source>
        <dbReference type="EMBL" id="KDQ14698.1"/>
    </source>
</evidence>
<name>A0A067MFW1_BOTB1</name>
<dbReference type="AlphaFoldDB" id="A0A067MFW1"/>
<dbReference type="EMBL" id="KL198036">
    <property type="protein sequence ID" value="KDQ14698.1"/>
    <property type="molecule type" value="Genomic_DNA"/>
</dbReference>
<proteinExistence type="predicted"/>
<dbReference type="InParanoid" id="A0A067MFW1"/>
<dbReference type="Proteomes" id="UP000027195">
    <property type="component" value="Unassembled WGS sequence"/>
</dbReference>
<organism evidence="1 2">
    <name type="scientific">Botryobasidium botryosum (strain FD-172 SS1)</name>
    <dbReference type="NCBI Taxonomy" id="930990"/>
    <lineage>
        <taxon>Eukaryota</taxon>
        <taxon>Fungi</taxon>
        <taxon>Dikarya</taxon>
        <taxon>Basidiomycota</taxon>
        <taxon>Agaricomycotina</taxon>
        <taxon>Agaricomycetes</taxon>
        <taxon>Cantharellales</taxon>
        <taxon>Botryobasidiaceae</taxon>
        <taxon>Botryobasidium</taxon>
    </lineage>
</organism>
<reference evidence="2" key="1">
    <citation type="journal article" date="2014" name="Proc. Natl. Acad. Sci. U.S.A.">
        <title>Extensive sampling of basidiomycete genomes demonstrates inadequacy of the white-rot/brown-rot paradigm for wood decay fungi.</title>
        <authorList>
            <person name="Riley R."/>
            <person name="Salamov A.A."/>
            <person name="Brown D.W."/>
            <person name="Nagy L.G."/>
            <person name="Floudas D."/>
            <person name="Held B.W."/>
            <person name="Levasseur A."/>
            <person name="Lombard V."/>
            <person name="Morin E."/>
            <person name="Otillar R."/>
            <person name="Lindquist E.A."/>
            <person name="Sun H."/>
            <person name="LaButti K.M."/>
            <person name="Schmutz J."/>
            <person name="Jabbour D."/>
            <person name="Luo H."/>
            <person name="Baker S.E."/>
            <person name="Pisabarro A.G."/>
            <person name="Walton J.D."/>
            <person name="Blanchette R.A."/>
            <person name="Henrissat B."/>
            <person name="Martin F."/>
            <person name="Cullen D."/>
            <person name="Hibbett D.S."/>
            <person name="Grigoriev I.V."/>
        </authorList>
    </citation>
    <scope>NUCLEOTIDE SEQUENCE [LARGE SCALE GENOMIC DNA]</scope>
    <source>
        <strain evidence="2">FD-172 SS1</strain>
    </source>
</reference>
<dbReference type="HOGENOM" id="CLU_2573577_0_0_1"/>
<evidence type="ECO:0000313" key="2">
    <source>
        <dbReference type="Proteomes" id="UP000027195"/>
    </source>
</evidence>
<keyword evidence="2" id="KW-1185">Reference proteome</keyword>
<evidence type="ECO:0008006" key="3">
    <source>
        <dbReference type="Google" id="ProtNLM"/>
    </source>
</evidence>
<gene>
    <name evidence="1" type="ORF">BOTBODRAFT_55217</name>
</gene>
<accession>A0A067MFW1</accession>
<dbReference type="CDD" id="cd00048">
    <property type="entry name" value="DSRM_SF"/>
    <property type="match status" value="1"/>
</dbReference>
<dbReference type="Gene3D" id="3.30.160.20">
    <property type="match status" value="1"/>
</dbReference>
<protein>
    <recommendedName>
        <fullName evidence="3">DRBM domain-containing protein</fullName>
    </recommendedName>
</protein>